<comment type="caution">
    <text evidence="1">The sequence shown here is derived from an EMBL/GenBank/DDBJ whole genome shotgun (WGS) entry which is preliminary data.</text>
</comment>
<sequence>MNLRSNLFPISSSIALRSPYNRYVPECLKICQNKRYITDIQKFATGFFSNDLIHRLQLSLRQVHVCRLKGSISRKEYVFSTCGAVGRLGPNEEQCSNAYLNTSTQITVLTDPTMEGIQKWEVPESGLYT</sequence>
<evidence type="ECO:0000313" key="1">
    <source>
        <dbReference type="EMBL" id="GBL80997.1"/>
    </source>
</evidence>
<dbReference type="Proteomes" id="UP000499080">
    <property type="component" value="Unassembled WGS sequence"/>
</dbReference>
<dbReference type="EMBL" id="BGPR01000024">
    <property type="protein sequence ID" value="GBL80997.1"/>
    <property type="molecule type" value="Genomic_DNA"/>
</dbReference>
<protein>
    <submittedName>
        <fullName evidence="1">Uncharacterized protein</fullName>
    </submittedName>
</protein>
<reference evidence="1 2" key="1">
    <citation type="journal article" date="2019" name="Sci. Rep.">
        <title>Orb-weaving spider Araneus ventricosus genome elucidates the spidroin gene catalogue.</title>
        <authorList>
            <person name="Kono N."/>
            <person name="Nakamura H."/>
            <person name="Ohtoshi R."/>
            <person name="Moran D.A.P."/>
            <person name="Shinohara A."/>
            <person name="Yoshida Y."/>
            <person name="Fujiwara M."/>
            <person name="Mori M."/>
            <person name="Tomita M."/>
            <person name="Arakawa K."/>
        </authorList>
    </citation>
    <scope>NUCLEOTIDE SEQUENCE [LARGE SCALE GENOMIC DNA]</scope>
</reference>
<evidence type="ECO:0000313" key="2">
    <source>
        <dbReference type="Proteomes" id="UP000499080"/>
    </source>
</evidence>
<dbReference type="OrthoDB" id="73209at2759"/>
<proteinExistence type="predicted"/>
<keyword evidence="2" id="KW-1185">Reference proteome</keyword>
<dbReference type="AlphaFoldDB" id="A0A4Y2ANB6"/>
<accession>A0A4Y2ANB6</accession>
<gene>
    <name evidence="1" type="ORF">AVEN_83087_1</name>
</gene>
<organism evidence="1 2">
    <name type="scientific">Araneus ventricosus</name>
    <name type="common">Orbweaver spider</name>
    <name type="synonym">Epeira ventricosa</name>
    <dbReference type="NCBI Taxonomy" id="182803"/>
    <lineage>
        <taxon>Eukaryota</taxon>
        <taxon>Metazoa</taxon>
        <taxon>Ecdysozoa</taxon>
        <taxon>Arthropoda</taxon>
        <taxon>Chelicerata</taxon>
        <taxon>Arachnida</taxon>
        <taxon>Araneae</taxon>
        <taxon>Araneomorphae</taxon>
        <taxon>Entelegynae</taxon>
        <taxon>Araneoidea</taxon>
        <taxon>Araneidae</taxon>
        <taxon>Araneus</taxon>
    </lineage>
</organism>
<name>A0A4Y2ANB6_ARAVE</name>